<proteinExistence type="inferred from homology"/>
<dbReference type="SFLD" id="SFLDS00003">
    <property type="entry name" value="Haloacid_Dehalogenase"/>
    <property type="match status" value="1"/>
</dbReference>
<dbReference type="InterPro" id="IPR006439">
    <property type="entry name" value="HAD-SF_hydro_IA"/>
</dbReference>
<dbReference type="GO" id="GO:0046872">
    <property type="term" value="F:metal ion binding"/>
    <property type="evidence" value="ECO:0007669"/>
    <property type="project" value="UniProtKB-KW"/>
</dbReference>
<dbReference type="KEGG" id="pei:H9L10_08610"/>
<accession>A0A7G9QYI4</accession>
<sequence>MGSNGRRRGSLTCSTLAPATSVAVCARCPPVPSVAPVTGSRPVAWDAQGAVLFDLDGVLTPTAEVHMAAWARMFGDLFAGLDTTRPDLRGADTSAYTDADYFAHVDGKPRYQGVADLLAARGIRLPQGSPEDPPEALTVCGLGNRKNVAFTAILEREGVRPYPGSVALLDHLRGLGVPVAVVSSSANAPAVLAAAGLAERFDTVVDGRVAADLGLAGKPQPDTFLHAATACGCAPERAVVVEDAVSGVRAGAAGGFGLVVGVDRGAGADALRAAGADLVVADLGELA</sequence>
<dbReference type="EMBL" id="CP060712">
    <property type="protein sequence ID" value="QNN48409.1"/>
    <property type="molecule type" value="Genomic_DNA"/>
</dbReference>
<evidence type="ECO:0000256" key="1">
    <source>
        <dbReference type="ARBA" id="ARBA00001946"/>
    </source>
</evidence>
<keyword evidence="3" id="KW-0479">Metal-binding</keyword>
<dbReference type="Pfam" id="PF00702">
    <property type="entry name" value="Hydrolase"/>
    <property type="match status" value="1"/>
</dbReference>
<dbReference type="PANTHER" id="PTHR46193:SF18">
    <property type="entry name" value="HEXITOL PHOSPHATASE B"/>
    <property type="match status" value="1"/>
</dbReference>
<evidence type="ECO:0000256" key="3">
    <source>
        <dbReference type="ARBA" id="ARBA00022723"/>
    </source>
</evidence>
<evidence type="ECO:0000313" key="6">
    <source>
        <dbReference type="EMBL" id="QNN48409.1"/>
    </source>
</evidence>
<keyword evidence="6" id="KW-0378">Hydrolase</keyword>
<protein>
    <submittedName>
        <fullName evidence="6">HAD-IA family hydrolase</fullName>
    </submittedName>
</protein>
<dbReference type="AlphaFoldDB" id="A0A7G9QYI4"/>
<keyword evidence="4" id="KW-0460">Magnesium</keyword>
<dbReference type="SFLD" id="SFLDG01129">
    <property type="entry name" value="C1.5:_HAD__Beta-PGM__Phosphata"/>
    <property type="match status" value="1"/>
</dbReference>
<dbReference type="InterPro" id="IPR051600">
    <property type="entry name" value="Beta-PGM-like"/>
</dbReference>
<dbReference type="GO" id="GO:0016787">
    <property type="term" value="F:hydrolase activity"/>
    <property type="evidence" value="ECO:0007669"/>
    <property type="project" value="UniProtKB-KW"/>
</dbReference>
<evidence type="ECO:0000256" key="2">
    <source>
        <dbReference type="ARBA" id="ARBA00006171"/>
    </source>
</evidence>
<dbReference type="InterPro" id="IPR036412">
    <property type="entry name" value="HAD-like_sf"/>
</dbReference>
<dbReference type="InterPro" id="IPR023214">
    <property type="entry name" value="HAD_sf"/>
</dbReference>
<dbReference type="Proteomes" id="UP000515976">
    <property type="component" value="Chromosome"/>
</dbReference>
<keyword evidence="7" id="KW-1185">Reference proteome</keyword>
<reference evidence="6 7" key="1">
    <citation type="submission" date="2020-08" db="EMBL/GenBank/DDBJ databases">
        <title>Genome sequence of Phycicoccus endophyticus JCM 31784T.</title>
        <authorList>
            <person name="Hyun D.-W."/>
            <person name="Bae J.-W."/>
        </authorList>
    </citation>
    <scope>NUCLEOTIDE SEQUENCE [LARGE SCALE GENOMIC DNA]</scope>
    <source>
        <strain evidence="6 7">JCM 31784</strain>
    </source>
</reference>
<evidence type="ECO:0000313" key="7">
    <source>
        <dbReference type="Proteomes" id="UP000515976"/>
    </source>
</evidence>
<dbReference type="PANTHER" id="PTHR46193">
    <property type="entry name" value="6-PHOSPHOGLUCONATE PHOSPHATASE"/>
    <property type="match status" value="1"/>
</dbReference>
<comment type="similarity">
    <text evidence="2">Belongs to the HAD-like hydrolase superfamily. CbbY/CbbZ/Gph/YieH family.</text>
</comment>
<dbReference type="InterPro" id="IPR023198">
    <property type="entry name" value="PGP-like_dom2"/>
</dbReference>
<evidence type="ECO:0000256" key="5">
    <source>
        <dbReference type="ARBA" id="ARBA00023277"/>
    </source>
</evidence>
<dbReference type="Gene3D" id="1.10.150.240">
    <property type="entry name" value="Putative phosphatase, domain 2"/>
    <property type="match status" value="1"/>
</dbReference>
<organism evidence="6 7">
    <name type="scientific">Phycicoccus endophyticus</name>
    <dbReference type="NCBI Taxonomy" id="1690220"/>
    <lineage>
        <taxon>Bacteria</taxon>
        <taxon>Bacillati</taxon>
        <taxon>Actinomycetota</taxon>
        <taxon>Actinomycetes</taxon>
        <taxon>Micrococcales</taxon>
        <taxon>Intrasporangiaceae</taxon>
        <taxon>Phycicoccus</taxon>
    </lineage>
</organism>
<gene>
    <name evidence="6" type="ORF">H9L10_08610</name>
</gene>
<comment type="cofactor">
    <cofactor evidence="1">
        <name>Mg(2+)</name>
        <dbReference type="ChEBI" id="CHEBI:18420"/>
    </cofactor>
</comment>
<dbReference type="NCBIfam" id="TIGR01509">
    <property type="entry name" value="HAD-SF-IA-v3"/>
    <property type="match status" value="1"/>
</dbReference>
<dbReference type="SUPFAM" id="SSF56784">
    <property type="entry name" value="HAD-like"/>
    <property type="match status" value="1"/>
</dbReference>
<name>A0A7G9QYI4_9MICO</name>
<keyword evidence="5" id="KW-0119">Carbohydrate metabolism</keyword>
<dbReference type="Gene3D" id="3.40.50.1000">
    <property type="entry name" value="HAD superfamily/HAD-like"/>
    <property type="match status" value="1"/>
</dbReference>
<evidence type="ECO:0000256" key="4">
    <source>
        <dbReference type="ARBA" id="ARBA00022842"/>
    </source>
</evidence>